<reference evidence="2" key="1">
    <citation type="submission" date="2020-11" db="EMBL/GenBank/DDBJ databases">
        <title>Azospira restricta DSM 18626 genome sequence.</title>
        <authorList>
            <person name="Moe W.M."/>
        </authorList>
    </citation>
    <scope>NUCLEOTIDE SEQUENCE</scope>
    <source>
        <strain evidence="2">DSM 18626</strain>
    </source>
</reference>
<dbReference type="RefSeq" id="WP_203388729.1">
    <property type="nucleotide sequence ID" value="NZ_CP064781.1"/>
</dbReference>
<organism evidence="2 3">
    <name type="scientific">Azospira restricta</name>
    <dbReference type="NCBI Taxonomy" id="404405"/>
    <lineage>
        <taxon>Bacteria</taxon>
        <taxon>Pseudomonadati</taxon>
        <taxon>Pseudomonadota</taxon>
        <taxon>Betaproteobacteria</taxon>
        <taxon>Rhodocyclales</taxon>
        <taxon>Rhodocyclaceae</taxon>
        <taxon>Azospira</taxon>
    </lineage>
</organism>
<dbReference type="KEGG" id="ares:IWH25_07685"/>
<dbReference type="NCBIfam" id="TIGR02532">
    <property type="entry name" value="IV_pilin_GFxxxE"/>
    <property type="match status" value="1"/>
</dbReference>
<dbReference type="AlphaFoldDB" id="A0A974SRR5"/>
<dbReference type="PROSITE" id="PS00409">
    <property type="entry name" value="PROKAR_NTER_METHYL"/>
    <property type="match status" value="1"/>
</dbReference>
<dbReference type="SUPFAM" id="SSF54523">
    <property type="entry name" value="Pili subunits"/>
    <property type="match status" value="1"/>
</dbReference>
<accession>A0A974SRR5</accession>
<dbReference type="Pfam" id="PF07963">
    <property type="entry name" value="N_methyl"/>
    <property type="match status" value="1"/>
</dbReference>
<keyword evidence="3" id="KW-1185">Reference proteome</keyword>
<evidence type="ECO:0000313" key="3">
    <source>
        <dbReference type="Proteomes" id="UP000663444"/>
    </source>
</evidence>
<dbReference type="InterPro" id="IPR045584">
    <property type="entry name" value="Pilin-like"/>
</dbReference>
<proteinExistence type="predicted"/>
<protein>
    <submittedName>
        <fullName evidence="2">Prepilin-type N-terminal cleavage/methylation domain-containing protein</fullName>
    </submittedName>
</protein>
<dbReference type="EMBL" id="CP064781">
    <property type="protein sequence ID" value="QRJ65204.1"/>
    <property type="molecule type" value="Genomic_DNA"/>
</dbReference>
<name>A0A974SRR5_9RHOO</name>
<dbReference type="Proteomes" id="UP000663444">
    <property type="component" value="Chromosome"/>
</dbReference>
<sequence length="221" mass="22461">MKTDASGFTLVEIAIVLVIIGLLLGGVLKGQELVNSAKVKNHVGDFKAVPLFIYGYQDKYKALPGDDRAAATHVGAGATLVPTAATLGNGRIDGNFNSEAKSDESLAFWQQVRLANLAAGATDFSDAAIAASVPRNADGGRIGVQSAVPIAGMAGTYFVCSDGIPGRIAKQIDTTMDDGNTATGSVRVGAHGYAGTMLAALPLTGSGAVVDDAPYTVCAAF</sequence>
<keyword evidence="1" id="KW-0472">Membrane</keyword>
<gene>
    <name evidence="2" type="ORF">IWH25_07685</name>
</gene>
<evidence type="ECO:0000256" key="1">
    <source>
        <dbReference type="SAM" id="Phobius"/>
    </source>
</evidence>
<keyword evidence="1" id="KW-1133">Transmembrane helix</keyword>
<evidence type="ECO:0000313" key="2">
    <source>
        <dbReference type="EMBL" id="QRJ65204.1"/>
    </source>
</evidence>
<feature type="transmembrane region" description="Helical" evidence="1">
    <location>
        <begin position="6"/>
        <end position="28"/>
    </location>
</feature>
<keyword evidence="1" id="KW-0812">Transmembrane</keyword>
<dbReference type="InterPro" id="IPR012902">
    <property type="entry name" value="N_methyl_site"/>
</dbReference>